<evidence type="ECO:0000256" key="2">
    <source>
        <dbReference type="ARBA" id="ARBA00022643"/>
    </source>
</evidence>
<protein>
    <recommendedName>
        <fullName evidence="5">Putative NADH dehydrogenase/NAD(P)H nitroreductase RJ41_01235</fullName>
        <ecNumber evidence="5">1.-.-.-</ecNumber>
    </recommendedName>
</protein>
<dbReference type="EC" id="1.-.-.-" evidence="5"/>
<dbReference type="GO" id="GO:0016491">
    <property type="term" value="F:oxidoreductase activity"/>
    <property type="evidence" value="ECO:0007669"/>
    <property type="project" value="UniProtKB-UniRule"/>
</dbReference>
<reference evidence="7 8" key="1">
    <citation type="submission" date="2014-12" db="EMBL/GenBank/DDBJ databases">
        <title>Genome sequencing of Alteromonas marina AD001.</title>
        <authorList>
            <person name="Adrian T.G.S."/>
            <person name="Chan K.G."/>
        </authorList>
    </citation>
    <scope>NUCLEOTIDE SEQUENCE [LARGE SCALE GENOMIC DNA]</scope>
    <source>
        <strain evidence="7 8">AD001</strain>
    </source>
</reference>
<dbReference type="PANTHER" id="PTHR43543:SF1">
    <property type="entry name" value="MALONIC SEMIALDEHYDE REDUCTASE RUTE-RELATED"/>
    <property type="match status" value="1"/>
</dbReference>
<keyword evidence="1 5" id="KW-0285">Flavoprotein</keyword>
<name>A0A0B3YIC6_9ALTE</name>
<feature type="domain" description="Nitroreductase" evidence="6">
    <location>
        <begin position="32"/>
        <end position="184"/>
    </location>
</feature>
<comment type="caution">
    <text evidence="7">The sequence shown here is derived from an EMBL/GenBank/DDBJ whole genome shotgun (WGS) entry which is preliminary data.</text>
</comment>
<dbReference type="SUPFAM" id="SSF55469">
    <property type="entry name" value="FMN-dependent nitroreductase-like"/>
    <property type="match status" value="1"/>
</dbReference>
<evidence type="ECO:0000259" key="6">
    <source>
        <dbReference type="Pfam" id="PF00881"/>
    </source>
</evidence>
<gene>
    <name evidence="7" type="ORF">RJ41_01235</name>
</gene>
<dbReference type="PANTHER" id="PTHR43543">
    <property type="entry name" value="MALONIC SEMIALDEHYDE REDUCTASE RUTE-RELATED"/>
    <property type="match status" value="1"/>
</dbReference>
<dbReference type="InterPro" id="IPR023936">
    <property type="entry name" value="RutE-like"/>
</dbReference>
<comment type="similarity">
    <text evidence="5">Belongs to the nitroreductase family. HadB/RutE subfamily.</text>
</comment>
<keyword evidence="5" id="KW-0520">NAD</keyword>
<evidence type="ECO:0000256" key="3">
    <source>
        <dbReference type="ARBA" id="ARBA00022857"/>
    </source>
</evidence>
<keyword evidence="3 5" id="KW-0521">NADP</keyword>
<dbReference type="NCBIfam" id="NF003768">
    <property type="entry name" value="PRK05365.1"/>
    <property type="match status" value="1"/>
</dbReference>
<proteinExistence type="inferred from homology"/>
<dbReference type="CDD" id="cd02148">
    <property type="entry name" value="RutE-like"/>
    <property type="match status" value="1"/>
</dbReference>
<dbReference type="OrthoDB" id="9784375at2"/>
<dbReference type="AlphaFoldDB" id="A0A0B3YIC6"/>
<evidence type="ECO:0000256" key="1">
    <source>
        <dbReference type="ARBA" id="ARBA00022630"/>
    </source>
</evidence>
<evidence type="ECO:0000313" key="8">
    <source>
        <dbReference type="Proteomes" id="UP000031197"/>
    </source>
</evidence>
<comment type="cofactor">
    <cofactor evidence="5">
        <name>FMN</name>
        <dbReference type="ChEBI" id="CHEBI:58210"/>
    </cofactor>
</comment>
<sequence length="206" mass="22855">MTDTQNTEFKATSPLDEAGLAQLFTDAHTHTKWHDKPISEDVLKQLYDLVKVGSTSANCSPARFVFITSAEGREKLKPCLSSGNVEQTMTAPCTVIVAYDEEFYEELPMLFPYADAKSWFTSSPEAANETAMRNSSMQGAYLISAVRALGLDAGAMSGFNPTLLNETFFSDSTWKVNFLLNIGYGDKEKLHKRLPRLSFEQACQIV</sequence>
<evidence type="ECO:0000256" key="5">
    <source>
        <dbReference type="HAMAP-Rule" id="MF_01204"/>
    </source>
</evidence>
<dbReference type="EMBL" id="JWLW01000002">
    <property type="protein sequence ID" value="KHT57611.1"/>
    <property type="molecule type" value="Genomic_DNA"/>
</dbReference>
<organism evidence="7 8">
    <name type="scientific">Alteromonas marina</name>
    <dbReference type="NCBI Taxonomy" id="203795"/>
    <lineage>
        <taxon>Bacteria</taxon>
        <taxon>Pseudomonadati</taxon>
        <taxon>Pseudomonadota</taxon>
        <taxon>Gammaproteobacteria</taxon>
        <taxon>Alteromonadales</taxon>
        <taxon>Alteromonadaceae</taxon>
        <taxon>Alteromonas/Salinimonas group</taxon>
        <taxon>Alteromonas</taxon>
    </lineage>
</organism>
<dbReference type="InterPro" id="IPR050461">
    <property type="entry name" value="Nitroreductase_HadB/RutE"/>
</dbReference>
<dbReference type="InterPro" id="IPR029479">
    <property type="entry name" value="Nitroreductase"/>
</dbReference>
<dbReference type="RefSeq" id="WP_039216375.1">
    <property type="nucleotide sequence ID" value="NZ_JWLW01000002.1"/>
</dbReference>
<keyword evidence="2 5" id="KW-0288">FMN</keyword>
<keyword evidence="4 5" id="KW-0560">Oxidoreductase</keyword>
<keyword evidence="8" id="KW-1185">Reference proteome</keyword>
<evidence type="ECO:0000313" key="7">
    <source>
        <dbReference type="EMBL" id="KHT57611.1"/>
    </source>
</evidence>
<accession>A0A0B3YIC6</accession>
<evidence type="ECO:0000256" key="4">
    <source>
        <dbReference type="ARBA" id="ARBA00023002"/>
    </source>
</evidence>
<dbReference type="Proteomes" id="UP000031197">
    <property type="component" value="Unassembled WGS sequence"/>
</dbReference>
<dbReference type="InterPro" id="IPR000415">
    <property type="entry name" value="Nitroreductase-like"/>
</dbReference>
<dbReference type="HAMAP" id="MF_01204">
    <property type="entry name" value="Oxidoreductase_RutE_HadB"/>
    <property type="match status" value="1"/>
</dbReference>
<dbReference type="Pfam" id="PF00881">
    <property type="entry name" value="Nitroreductase"/>
    <property type="match status" value="1"/>
</dbReference>
<dbReference type="Gene3D" id="3.40.109.10">
    <property type="entry name" value="NADH Oxidase"/>
    <property type="match status" value="1"/>
</dbReference>